<dbReference type="Gramene" id="KVG94656">
    <property type="protein sequence ID" value="KVG94656"/>
    <property type="gene ID" value="Ccrd_026072"/>
</dbReference>
<evidence type="ECO:0000313" key="3">
    <source>
        <dbReference type="EMBL" id="KVG94656.1"/>
    </source>
</evidence>
<gene>
    <name evidence="3" type="ORF">Ccrd_026072</name>
</gene>
<comment type="caution">
    <text evidence="3">The sequence shown here is derived from an EMBL/GenBank/DDBJ whole genome shotgun (WGS) entry which is preliminary data.</text>
</comment>
<dbReference type="Proteomes" id="UP000243975">
    <property type="component" value="Unassembled WGS sequence"/>
</dbReference>
<feature type="region of interest" description="Disordered" evidence="1">
    <location>
        <begin position="88"/>
        <end position="120"/>
    </location>
</feature>
<organism evidence="3 4">
    <name type="scientific">Cynara cardunculus var. scolymus</name>
    <name type="common">Globe artichoke</name>
    <name type="synonym">Cynara scolymus</name>
    <dbReference type="NCBI Taxonomy" id="59895"/>
    <lineage>
        <taxon>Eukaryota</taxon>
        <taxon>Viridiplantae</taxon>
        <taxon>Streptophyta</taxon>
        <taxon>Embryophyta</taxon>
        <taxon>Tracheophyta</taxon>
        <taxon>Spermatophyta</taxon>
        <taxon>Magnoliopsida</taxon>
        <taxon>eudicotyledons</taxon>
        <taxon>Gunneridae</taxon>
        <taxon>Pentapetalae</taxon>
        <taxon>asterids</taxon>
        <taxon>campanulids</taxon>
        <taxon>Asterales</taxon>
        <taxon>Asteraceae</taxon>
        <taxon>Carduoideae</taxon>
        <taxon>Cardueae</taxon>
        <taxon>Carduinae</taxon>
        <taxon>Cynara</taxon>
    </lineage>
</organism>
<sequence length="252" mass="28849">MARNLLGEDLGPRNCKDLESLERQLDTSLKHIISARLMLDTLTDLQNKVTTIYTYIRIHFIDIALLIYSCSCSYILQEHALNEANRTLKQRDTDPSEHSYHSDDTAESPARSVTPIREPPPRSVYGTRVWVTARKSVPIPIQRTFSIPHRDYAGPSRTRDRSVTPSPPEDRTSVTRPTGMTPTESYVFSGMTHDVLIHQMKLESHDHLIKGLTNMMTTHHETMNKTIELLAYTMELIPLPVNFKKAERWSPI</sequence>
<proteinExistence type="predicted"/>
<feature type="domain" description="K-box" evidence="2">
    <location>
        <begin position="3"/>
        <end position="50"/>
    </location>
</feature>
<dbReference type="EMBL" id="LEKV01007365">
    <property type="protein sequence ID" value="KVG94656.1"/>
    <property type="molecule type" value="Genomic_DNA"/>
</dbReference>
<dbReference type="STRING" id="59895.A0A103STS9"/>
<dbReference type="InterPro" id="IPR002487">
    <property type="entry name" value="TF_Kbox"/>
</dbReference>
<accession>A0A103STS9</accession>
<name>A0A103STS9_CYNCS</name>
<evidence type="ECO:0000256" key="1">
    <source>
        <dbReference type="SAM" id="MobiDB-lite"/>
    </source>
</evidence>
<evidence type="ECO:0000259" key="2">
    <source>
        <dbReference type="Pfam" id="PF01486"/>
    </source>
</evidence>
<feature type="region of interest" description="Disordered" evidence="1">
    <location>
        <begin position="148"/>
        <end position="182"/>
    </location>
</feature>
<dbReference type="Pfam" id="PF01486">
    <property type="entry name" value="K-box"/>
    <property type="match status" value="1"/>
</dbReference>
<reference evidence="3 4" key="1">
    <citation type="journal article" date="2016" name="Sci. Rep.">
        <title>The genome sequence of the outbreeding globe artichoke constructed de novo incorporating a phase-aware low-pass sequencing strategy of F1 progeny.</title>
        <authorList>
            <person name="Scaglione D."/>
            <person name="Reyes-Chin-Wo S."/>
            <person name="Acquadro A."/>
            <person name="Froenicke L."/>
            <person name="Portis E."/>
            <person name="Beitel C."/>
            <person name="Tirone M."/>
            <person name="Mauro R."/>
            <person name="Lo Monaco A."/>
            <person name="Mauromicale G."/>
            <person name="Faccioli P."/>
            <person name="Cattivelli L."/>
            <person name="Rieseberg L."/>
            <person name="Michelmore R."/>
            <person name="Lanteri S."/>
        </authorList>
    </citation>
    <scope>NUCLEOTIDE SEQUENCE [LARGE SCALE GENOMIC DNA]</scope>
    <source>
        <strain evidence="3">2C</strain>
    </source>
</reference>
<keyword evidence="4" id="KW-1185">Reference proteome</keyword>
<dbReference type="GO" id="GO:0005634">
    <property type="term" value="C:nucleus"/>
    <property type="evidence" value="ECO:0007669"/>
    <property type="project" value="InterPro"/>
</dbReference>
<feature type="compositionally biased region" description="Basic and acidic residues" evidence="1">
    <location>
        <begin position="89"/>
        <end position="104"/>
    </location>
</feature>
<dbReference type="GO" id="GO:0003700">
    <property type="term" value="F:DNA-binding transcription factor activity"/>
    <property type="evidence" value="ECO:0007669"/>
    <property type="project" value="InterPro"/>
</dbReference>
<protein>
    <submittedName>
        <fullName evidence="3">Transcription factor, K-box</fullName>
    </submittedName>
</protein>
<evidence type="ECO:0000313" key="4">
    <source>
        <dbReference type="Proteomes" id="UP000243975"/>
    </source>
</evidence>
<feature type="compositionally biased region" description="Basic and acidic residues" evidence="1">
    <location>
        <begin position="148"/>
        <end position="173"/>
    </location>
</feature>
<dbReference type="AlphaFoldDB" id="A0A103STS9"/>